<feature type="compositionally biased region" description="Polar residues" evidence="1">
    <location>
        <begin position="241"/>
        <end position="257"/>
    </location>
</feature>
<keyword evidence="3" id="KW-0732">Signal</keyword>
<proteinExistence type="predicted"/>
<feature type="compositionally biased region" description="Basic and acidic residues" evidence="1">
    <location>
        <begin position="258"/>
        <end position="277"/>
    </location>
</feature>
<keyword evidence="5" id="KW-1185">Reference proteome</keyword>
<keyword evidence="2" id="KW-0812">Transmembrane</keyword>
<protein>
    <submittedName>
        <fullName evidence="4">Uncharacterized protein</fullName>
    </submittedName>
</protein>
<keyword evidence="2" id="KW-0472">Membrane</keyword>
<sequence length="433" mass="50354">MSFKRIFVFSFLLLAFFSSGQSQESGRQYSEEDENKIWYRVIDYLAAELTYEYILEFEEKKPLNEEEKASFDNYREQLANSTIDRPFAPNSLKEFMNKSFTRTYSNLTQEIYGFKKLESKTAAELFQKTDSLLVAVKSNLKGSNVYDKIKYNVYSELEKNEAKPDPIPLTPDVVSNNVSNSESFLPEWFFKALSAILFLTSMFFFFLYKNFRNEARELKNRPEQSSTPVKQSSRGEHNYNRKWNNGNDFLTKPQPSTRSEKSEKKPGDDTYSRERLNKNPSTKTQGMSDSKLQAKEKESLVEAAGSNDVKSETHGPMNKEVTYDHSFDNFLYAGKPTNDGWFKDAERLKGDNHIYELSLSNDSEAEFSLLELSKYMETEVINSPDDYLYRVCINENSNQEYRNEIITTKRGIAHKVDGKWKVNEEDKATIKFQ</sequence>
<evidence type="ECO:0000313" key="4">
    <source>
        <dbReference type="EMBL" id="MCB7481624.1"/>
    </source>
</evidence>
<evidence type="ECO:0000256" key="3">
    <source>
        <dbReference type="SAM" id="SignalP"/>
    </source>
</evidence>
<accession>A0A9X1RYD7</accession>
<dbReference type="RefSeq" id="WP_229340760.1">
    <property type="nucleotide sequence ID" value="NZ_JAJBZG010000005.1"/>
</dbReference>
<dbReference type="EMBL" id="JAJBZG010000005">
    <property type="protein sequence ID" value="MCB7481624.1"/>
    <property type="molecule type" value="Genomic_DNA"/>
</dbReference>
<comment type="caution">
    <text evidence="4">The sequence shown here is derived from an EMBL/GenBank/DDBJ whole genome shotgun (WGS) entry which is preliminary data.</text>
</comment>
<dbReference type="AlphaFoldDB" id="A0A9X1RYD7"/>
<keyword evidence="2" id="KW-1133">Transmembrane helix</keyword>
<evidence type="ECO:0000256" key="2">
    <source>
        <dbReference type="SAM" id="Phobius"/>
    </source>
</evidence>
<feature type="compositionally biased region" description="Polar residues" evidence="1">
    <location>
        <begin position="223"/>
        <end position="232"/>
    </location>
</feature>
<dbReference type="Proteomes" id="UP001139414">
    <property type="component" value="Unassembled WGS sequence"/>
</dbReference>
<feature type="signal peptide" evidence="3">
    <location>
        <begin position="1"/>
        <end position="20"/>
    </location>
</feature>
<feature type="transmembrane region" description="Helical" evidence="2">
    <location>
        <begin position="188"/>
        <end position="208"/>
    </location>
</feature>
<reference evidence="4" key="1">
    <citation type="submission" date="2021-10" db="EMBL/GenBank/DDBJ databases">
        <title>Gramella sp. ASW11-100T, isolated from marine sediment.</title>
        <authorList>
            <person name="Xia C."/>
        </authorList>
    </citation>
    <scope>NUCLEOTIDE SEQUENCE</scope>
    <source>
        <strain evidence="4">ASW11-100</strain>
    </source>
</reference>
<feature type="chain" id="PRO_5040818468" evidence="3">
    <location>
        <begin position="21"/>
        <end position="433"/>
    </location>
</feature>
<feature type="compositionally biased region" description="Polar residues" evidence="1">
    <location>
        <begin position="278"/>
        <end position="291"/>
    </location>
</feature>
<gene>
    <name evidence="4" type="ORF">LGQ90_10165</name>
</gene>
<organism evidence="4 5">
    <name type="scientific">Christiangramia sediminis</name>
    <dbReference type="NCBI Taxonomy" id="2881336"/>
    <lineage>
        <taxon>Bacteria</taxon>
        <taxon>Pseudomonadati</taxon>
        <taxon>Bacteroidota</taxon>
        <taxon>Flavobacteriia</taxon>
        <taxon>Flavobacteriales</taxon>
        <taxon>Flavobacteriaceae</taxon>
        <taxon>Christiangramia</taxon>
    </lineage>
</organism>
<evidence type="ECO:0000256" key="1">
    <source>
        <dbReference type="SAM" id="MobiDB-lite"/>
    </source>
</evidence>
<name>A0A9X1RYD7_9FLAO</name>
<evidence type="ECO:0000313" key="5">
    <source>
        <dbReference type="Proteomes" id="UP001139414"/>
    </source>
</evidence>
<feature type="region of interest" description="Disordered" evidence="1">
    <location>
        <begin position="219"/>
        <end position="317"/>
    </location>
</feature>